<keyword evidence="2" id="KW-1064">Adaptive immunity</keyword>
<dbReference type="Gene3D" id="2.60.40.10">
    <property type="entry name" value="Immunoglobulins"/>
    <property type="match status" value="1"/>
</dbReference>
<dbReference type="GeneTree" id="ENSGT00950000183013"/>
<evidence type="ECO:0000256" key="3">
    <source>
        <dbReference type="ARBA" id="ARBA00043265"/>
    </source>
</evidence>
<evidence type="ECO:0000313" key="6">
    <source>
        <dbReference type="Proteomes" id="UP000002494"/>
    </source>
</evidence>
<dbReference type="InterPro" id="IPR050199">
    <property type="entry name" value="IgHV"/>
</dbReference>
<evidence type="ECO:0000256" key="1">
    <source>
        <dbReference type="ARBA" id="ARBA00022859"/>
    </source>
</evidence>
<keyword evidence="6" id="KW-1185">Reference proteome</keyword>
<dbReference type="SUPFAM" id="SSF48726">
    <property type="entry name" value="Immunoglobulin"/>
    <property type="match status" value="1"/>
</dbReference>
<dbReference type="InterPro" id="IPR036179">
    <property type="entry name" value="Ig-like_dom_sf"/>
</dbReference>
<reference evidence="5" key="1">
    <citation type="submission" date="2024-01" db="EMBL/GenBank/DDBJ databases">
        <title>GRCr8: a new rat reference genome assembly contstructed from accurate long reads and long range scaffolding.</title>
        <authorList>
            <person name="Doris P.A."/>
            <person name="Kalbfleisch T."/>
            <person name="Li K."/>
            <person name="Howe K."/>
            <person name="Wood J."/>
        </authorList>
    </citation>
    <scope>NUCLEOTIDE SEQUENCE [LARGE SCALE GENOMIC DNA]</scope>
    <source>
        <strain evidence="5">Brown Norway</strain>
    </source>
</reference>
<organism evidence="5 6">
    <name type="scientific">Rattus norvegicus</name>
    <name type="common">Rat</name>
    <dbReference type="NCBI Taxonomy" id="10116"/>
    <lineage>
        <taxon>Eukaryota</taxon>
        <taxon>Metazoa</taxon>
        <taxon>Chordata</taxon>
        <taxon>Craniata</taxon>
        <taxon>Vertebrata</taxon>
        <taxon>Euteleostomi</taxon>
        <taxon>Mammalia</taxon>
        <taxon>Eutheria</taxon>
        <taxon>Euarchontoglires</taxon>
        <taxon>Glires</taxon>
        <taxon>Rodentia</taxon>
        <taxon>Myomorpha</taxon>
        <taxon>Muroidea</taxon>
        <taxon>Muridae</taxon>
        <taxon>Murinae</taxon>
        <taxon>Rattus</taxon>
    </lineage>
</organism>
<sequence>QVQLYQSWAELVRPEATIKMSCKHSHEKSLEWIRNINPYHGVTNYNEKFKGKATLTVDKSSSTACMGLSRLTPEDSAIYYCARHSVATTS</sequence>
<dbReference type="Ensembl" id="ENSRNOT00000170836.1">
    <property type="protein sequence ID" value="ENSRNOP00000102871.1"/>
    <property type="gene ID" value="ENSRNOG00000088137.1"/>
</dbReference>
<reference evidence="5" key="2">
    <citation type="submission" date="2025-08" db="UniProtKB">
        <authorList>
            <consortium name="Ensembl"/>
        </authorList>
    </citation>
    <scope>IDENTIFICATION</scope>
    <source>
        <strain evidence="5">Brown Norway</strain>
    </source>
</reference>
<dbReference type="InterPro" id="IPR013106">
    <property type="entry name" value="Ig_V-set"/>
</dbReference>
<evidence type="ECO:0000259" key="4">
    <source>
        <dbReference type="SMART" id="SM00406"/>
    </source>
</evidence>
<evidence type="ECO:0000256" key="2">
    <source>
        <dbReference type="ARBA" id="ARBA00023130"/>
    </source>
</evidence>
<name>A0ABK0LHE3_RAT</name>
<dbReference type="Proteomes" id="UP000002494">
    <property type="component" value="Chromosome 6"/>
</dbReference>
<dbReference type="Pfam" id="PF07686">
    <property type="entry name" value="V-set"/>
    <property type="match status" value="1"/>
</dbReference>
<protein>
    <recommendedName>
        <fullName evidence="4">Immunoglobulin V-set domain-containing protein</fullName>
    </recommendedName>
</protein>
<reference evidence="5" key="3">
    <citation type="submission" date="2025-09" db="UniProtKB">
        <authorList>
            <consortium name="Ensembl"/>
        </authorList>
    </citation>
    <scope>IDENTIFICATION</scope>
    <source>
        <strain evidence="5">Brown Norway</strain>
    </source>
</reference>
<dbReference type="InterPro" id="IPR013783">
    <property type="entry name" value="Ig-like_fold"/>
</dbReference>
<evidence type="ECO:0000313" key="5">
    <source>
        <dbReference type="Ensembl" id="ENSRNOP00000102871.1"/>
    </source>
</evidence>
<dbReference type="SMART" id="SM00406">
    <property type="entry name" value="IGv"/>
    <property type="match status" value="1"/>
</dbReference>
<accession>A0ABK0LHE3</accession>
<keyword evidence="1" id="KW-0391">Immunity</keyword>
<feature type="domain" description="Immunoglobulin V-set" evidence="4">
    <location>
        <begin position="17"/>
        <end position="83"/>
    </location>
</feature>
<dbReference type="PANTHER" id="PTHR23266">
    <property type="entry name" value="IMMUNOGLOBULIN HEAVY CHAIN"/>
    <property type="match status" value="1"/>
</dbReference>
<keyword evidence="3" id="KW-1280">Immunoglobulin</keyword>
<proteinExistence type="predicted"/>